<evidence type="ECO:0000256" key="1">
    <source>
        <dbReference type="SAM" id="MobiDB-lite"/>
    </source>
</evidence>
<proteinExistence type="predicted"/>
<dbReference type="KEGG" id="vda:VDAG_09010"/>
<dbReference type="InParanoid" id="G2XG31"/>
<accession>G2XG31</accession>
<sequence length="159" mass="16924">MDDEISMYPPLGGPEPEPVSRPDSTSSLASLAHLSSISALATADGVAPLDGSPQARLIISSALSTSLNRHTTCSNMSNTSSSSSSSNNHNSNRHNSNRHNSNSNISRINSKSNSSSSNINSNSNSRCHISNWIRASLTPPLLHIPFSPLLFGPRMMPAW</sequence>
<evidence type="ECO:0000313" key="3">
    <source>
        <dbReference type="Proteomes" id="UP000001611"/>
    </source>
</evidence>
<dbReference type="AlphaFoldDB" id="G2XG31"/>
<dbReference type="EMBL" id="DS572718">
    <property type="protein sequence ID" value="EGY18850.1"/>
    <property type="molecule type" value="Genomic_DNA"/>
</dbReference>
<gene>
    <name evidence="2" type="ORF">VDAG_09010</name>
</gene>
<feature type="region of interest" description="Disordered" evidence="1">
    <location>
        <begin position="70"/>
        <end position="123"/>
    </location>
</feature>
<dbReference type="HOGENOM" id="CLU_1662158_0_0_1"/>
<feature type="compositionally biased region" description="Low complexity" evidence="1">
    <location>
        <begin position="98"/>
        <end position="123"/>
    </location>
</feature>
<feature type="region of interest" description="Disordered" evidence="1">
    <location>
        <begin position="1"/>
        <end position="28"/>
    </location>
</feature>
<reference evidence="2 3" key="1">
    <citation type="submission" date="2008-03" db="EMBL/GenBank/DDBJ databases">
        <title>The Genome Sequence of Verticillium dahliae VdLs.17.</title>
        <authorList>
            <consortium name="The Broad Institute Genome Sequencing Platform"/>
            <person name="Ma L.-J.J."/>
            <person name="Klosterman S.J."/>
            <person name="Subbarao K."/>
            <person name="Dobinson K."/>
            <person name="Veronese P."/>
            <person name="Kang S."/>
            <person name="Gold S.E."/>
            <person name="Young S."/>
            <person name="Jaffe D."/>
            <person name="Gnerre S."/>
            <person name="Berlin A."/>
            <person name="Heiman D."/>
            <person name="Hepburn T."/>
            <person name="Sykes S."/>
            <person name="Alvarado L."/>
            <person name="Kodira C.D."/>
            <person name="Lander E."/>
            <person name="Galagan J."/>
            <person name="Nusbaum C."/>
            <person name="Birren B."/>
        </authorList>
    </citation>
    <scope>NUCLEOTIDE SEQUENCE [LARGE SCALE GENOMIC DNA]</scope>
    <source>
        <strain evidence="3">VdLs.17 / ATCC MYA-4575 / FGSC 10137</strain>
    </source>
</reference>
<dbReference type="STRING" id="498257.G2XG31"/>
<protein>
    <submittedName>
        <fullName evidence="2">Uncharacterized protein</fullName>
    </submittedName>
</protein>
<dbReference type="GeneID" id="20710473"/>
<feature type="compositionally biased region" description="Low complexity" evidence="1">
    <location>
        <begin position="74"/>
        <end position="90"/>
    </location>
</feature>
<name>G2XG31_VERDV</name>
<keyword evidence="3" id="KW-1185">Reference proteome</keyword>
<dbReference type="Proteomes" id="UP000001611">
    <property type="component" value="Chromosome 5"/>
</dbReference>
<organism evidence="2 3">
    <name type="scientific">Verticillium dahliae (strain VdLs.17 / ATCC MYA-4575 / FGSC 10137)</name>
    <name type="common">Verticillium wilt</name>
    <dbReference type="NCBI Taxonomy" id="498257"/>
    <lineage>
        <taxon>Eukaryota</taxon>
        <taxon>Fungi</taxon>
        <taxon>Dikarya</taxon>
        <taxon>Ascomycota</taxon>
        <taxon>Pezizomycotina</taxon>
        <taxon>Sordariomycetes</taxon>
        <taxon>Hypocreomycetidae</taxon>
        <taxon>Glomerellales</taxon>
        <taxon>Plectosphaerellaceae</taxon>
        <taxon>Verticillium</taxon>
    </lineage>
</organism>
<evidence type="ECO:0000313" key="2">
    <source>
        <dbReference type="EMBL" id="EGY18850.1"/>
    </source>
</evidence>
<dbReference type="RefSeq" id="XP_009655108.1">
    <property type="nucleotide sequence ID" value="XM_009656813.1"/>
</dbReference>